<dbReference type="RefSeq" id="WP_137249815.1">
    <property type="nucleotide sequence ID" value="NZ_SZQA01000029.1"/>
</dbReference>
<proteinExistence type="predicted"/>
<dbReference type="OrthoDB" id="3475064at2"/>
<sequence length="418" mass="44400">MRPGQTMGLCLVAGVGEAHGHLPERILRRAGLTQVVEAACARSGLRPPEYLPDGVCLTVADRSAADVRDLVRDICGAVRTEIRTGGGFRLALTAGLILPPGVAGQALAEAVRLLDSPEVRSASRRLPPSPLTVVVSDTLFHDAAASPADFHRVRLTRGHAAVAWLYAPDLPESVSAATSAGTGRTALPLIRRARRMIAKGDQDGPALHLLERALRLLPAPDGSSGETALLLLGDCHARLGQAEAAAQSWRYLLRHRSLCWPAYQRLGHLELGRARPDLAVAYLSAALRITRAHPDAVTDGTQCALLLGLCRAYEQLGDDRAADASLNDAADADPPNPLPFVARACRAAAHGDVQAVRQLLATALLRVSREQRTEFLRKHFQGVGSWKGGDLIVGVLSENGFDTTALNQPANIPRPPAG</sequence>
<keyword evidence="2" id="KW-1185">Reference proteome</keyword>
<reference evidence="1 2" key="1">
    <citation type="submission" date="2019-04" db="EMBL/GenBank/DDBJ databases">
        <title>Herbidospora sp. NEAU-GS14.nov., a novel actinomycete isolated from soil.</title>
        <authorList>
            <person name="Han L."/>
        </authorList>
    </citation>
    <scope>NUCLEOTIDE SEQUENCE [LARGE SCALE GENOMIC DNA]</scope>
    <source>
        <strain evidence="1 2">NEAU-GS14</strain>
    </source>
</reference>
<dbReference type="InterPro" id="IPR011990">
    <property type="entry name" value="TPR-like_helical_dom_sf"/>
</dbReference>
<dbReference type="AlphaFoldDB" id="A0A4U3M8P9"/>
<protein>
    <recommendedName>
        <fullName evidence="3">Tetratricopeptide repeat protein</fullName>
    </recommendedName>
</protein>
<evidence type="ECO:0000313" key="1">
    <source>
        <dbReference type="EMBL" id="TKK85251.1"/>
    </source>
</evidence>
<comment type="caution">
    <text evidence="1">The sequence shown here is derived from an EMBL/GenBank/DDBJ whole genome shotgun (WGS) entry which is preliminary data.</text>
</comment>
<dbReference type="Proteomes" id="UP000308705">
    <property type="component" value="Unassembled WGS sequence"/>
</dbReference>
<evidence type="ECO:0008006" key="3">
    <source>
        <dbReference type="Google" id="ProtNLM"/>
    </source>
</evidence>
<gene>
    <name evidence="1" type="ORF">FDA94_26645</name>
</gene>
<evidence type="ECO:0000313" key="2">
    <source>
        <dbReference type="Proteomes" id="UP000308705"/>
    </source>
</evidence>
<dbReference type="SUPFAM" id="SSF48452">
    <property type="entry name" value="TPR-like"/>
    <property type="match status" value="1"/>
</dbReference>
<accession>A0A4U3M8P9</accession>
<organism evidence="1 2">
    <name type="scientific">Herbidospora galbida</name>
    <dbReference type="NCBI Taxonomy" id="2575442"/>
    <lineage>
        <taxon>Bacteria</taxon>
        <taxon>Bacillati</taxon>
        <taxon>Actinomycetota</taxon>
        <taxon>Actinomycetes</taxon>
        <taxon>Streptosporangiales</taxon>
        <taxon>Streptosporangiaceae</taxon>
        <taxon>Herbidospora</taxon>
    </lineage>
</organism>
<name>A0A4U3M8P9_9ACTN</name>
<dbReference type="EMBL" id="SZQA01000029">
    <property type="protein sequence ID" value="TKK85251.1"/>
    <property type="molecule type" value="Genomic_DNA"/>
</dbReference>
<dbReference type="Gene3D" id="1.25.40.10">
    <property type="entry name" value="Tetratricopeptide repeat domain"/>
    <property type="match status" value="1"/>
</dbReference>